<protein>
    <submittedName>
        <fullName evidence="1">Uncharacterized protein</fullName>
    </submittedName>
</protein>
<proteinExistence type="predicted"/>
<gene>
    <name evidence="1" type="ORF">UFOVP318_18</name>
</gene>
<dbReference type="EMBL" id="LR796337">
    <property type="protein sequence ID" value="CAB4137259.1"/>
    <property type="molecule type" value="Genomic_DNA"/>
</dbReference>
<reference evidence="1" key="1">
    <citation type="submission" date="2020-04" db="EMBL/GenBank/DDBJ databases">
        <authorList>
            <person name="Chiriac C."/>
            <person name="Salcher M."/>
            <person name="Ghai R."/>
            <person name="Kavagutti S V."/>
        </authorList>
    </citation>
    <scope>NUCLEOTIDE SEQUENCE</scope>
</reference>
<evidence type="ECO:0000313" key="1">
    <source>
        <dbReference type="EMBL" id="CAB4137259.1"/>
    </source>
</evidence>
<organism evidence="1">
    <name type="scientific">uncultured Caudovirales phage</name>
    <dbReference type="NCBI Taxonomy" id="2100421"/>
    <lineage>
        <taxon>Viruses</taxon>
        <taxon>Duplodnaviria</taxon>
        <taxon>Heunggongvirae</taxon>
        <taxon>Uroviricota</taxon>
        <taxon>Caudoviricetes</taxon>
        <taxon>Peduoviridae</taxon>
        <taxon>Maltschvirus</taxon>
        <taxon>Maltschvirus maltsch</taxon>
    </lineage>
</organism>
<name>A0A6J5LZR7_9CAUD</name>
<accession>A0A6J5LZR7</accession>
<sequence length="54" mass="6690">MTVKVGYIRDLSLEFKDELERIYKEEIDINWFPNRWCKACYYDAIRRLIIKFAL</sequence>